<dbReference type="EMBL" id="KP114221">
    <property type="protein sequence ID" value="AJP77549.1"/>
    <property type="molecule type" value="mRNA"/>
</dbReference>
<dbReference type="InterPro" id="IPR003311">
    <property type="entry name" value="AUX_IAA"/>
</dbReference>
<dbReference type="SMR" id="A0A0C5LC03"/>
<keyword evidence="4 8" id="KW-0805">Transcription regulation</keyword>
<keyword evidence="3 8" id="KW-0678">Repressor</keyword>
<dbReference type="FunFam" id="3.10.20.90:FF:000078">
    <property type="entry name" value="Auxin-responsive protein"/>
    <property type="match status" value="1"/>
</dbReference>
<sequence length="185" mass="20978">MATELEITELRLGLPGGILEKKEKKRVFSEITTSDRNSSNNNVNNYKCQNKNEVVGWPPVCAYRKKNSFNGRDAGSNKMYVKVSMDGAPFLRKVDLSTHKGYDELVMALEKLFGCYGIGEALEDSDKSEFVPIYEDKDGDWMLVGDVPWQMFSESCKRLRIMKRSEVNVIGLGARDFLKGMSQEK</sequence>
<evidence type="ECO:0000256" key="3">
    <source>
        <dbReference type="ARBA" id="ARBA00022491"/>
    </source>
</evidence>
<reference evidence="10" key="1">
    <citation type="submission" date="2014-11" db="EMBL/GenBank/DDBJ databases">
        <authorList>
            <person name="Wei Z.W."/>
        </authorList>
    </citation>
    <scope>NUCLEOTIDE SEQUENCE</scope>
</reference>
<dbReference type="InterPro" id="IPR053793">
    <property type="entry name" value="PB1-like"/>
</dbReference>
<dbReference type="GO" id="GO:0005634">
    <property type="term" value="C:nucleus"/>
    <property type="evidence" value="ECO:0007669"/>
    <property type="project" value="UniProtKB-SubCell"/>
</dbReference>
<dbReference type="PANTHER" id="PTHR31734">
    <property type="entry name" value="AUXIN-RESPONSIVE PROTEIN IAA17"/>
    <property type="match status" value="1"/>
</dbReference>
<name>A0A0C5LC03_SOLME</name>
<evidence type="ECO:0000256" key="1">
    <source>
        <dbReference type="ARBA" id="ARBA00004123"/>
    </source>
</evidence>
<gene>
    <name evidence="10" type="primary">IAA19</name>
</gene>
<proteinExistence type="evidence at transcript level"/>
<evidence type="ECO:0000256" key="8">
    <source>
        <dbReference type="RuleBase" id="RU004549"/>
    </source>
</evidence>
<dbReference type="Gene3D" id="3.10.20.90">
    <property type="entry name" value="Phosphatidylinositol 3-kinase Catalytic Subunit, Chain A, domain 1"/>
    <property type="match status" value="1"/>
</dbReference>
<dbReference type="PROSITE" id="PS51745">
    <property type="entry name" value="PB1"/>
    <property type="match status" value="1"/>
</dbReference>
<dbReference type="AlphaFoldDB" id="A0A0C5LC03"/>
<accession>A0A0C5LC03</accession>
<dbReference type="PANTHER" id="PTHR31734:SF87">
    <property type="entry name" value="AUXIN-RESPONSIVE PROTEIN IAA5"/>
    <property type="match status" value="1"/>
</dbReference>
<dbReference type="InterPro" id="IPR033389">
    <property type="entry name" value="AUX/IAA_dom"/>
</dbReference>
<keyword evidence="5 8" id="KW-0804">Transcription</keyword>
<comment type="function">
    <text evidence="8">Aux/IAA proteins are short-lived transcriptional factors that function as repressors of early auxin response genes at low auxin concentrations.</text>
</comment>
<comment type="similarity">
    <text evidence="2 8">Belongs to the Aux/IAA family.</text>
</comment>
<evidence type="ECO:0000313" key="10">
    <source>
        <dbReference type="EMBL" id="AJP77549.1"/>
    </source>
</evidence>
<keyword evidence="7 8" id="KW-0927">Auxin signaling pathway</keyword>
<keyword evidence="6 8" id="KW-0539">Nucleus</keyword>
<evidence type="ECO:0000256" key="5">
    <source>
        <dbReference type="ARBA" id="ARBA00023163"/>
    </source>
</evidence>
<evidence type="ECO:0000259" key="9">
    <source>
        <dbReference type="PROSITE" id="PS51745"/>
    </source>
</evidence>
<dbReference type="SUPFAM" id="SSF54277">
    <property type="entry name" value="CAD &amp; PB1 domains"/>
    <property type="match status" value="1"/>
</dbReference>
<organism evidence="10">
    <name type="scientific">Solanum melongena</name>
    <name type="common">Eggplant</name>
    <name type="synonym">Aubergine</name>
    <dbReference type="NCBI Taxonomy" id="223891"/>
    <lineage>
        <taxon>Eukaryota</taxon>
        <taxon>Viridiplantae</taxon>
        <taxon>Streptophyta</taxon>
        <taxon>Embryophyta</taxon>
        <taxon>Tracheophyta</taxon>
        <taxon>Spermatophyta</taxon>
        <taxon>Magnoliopsida</taxon>
        <taxon>eudicotyledons</taxon>
        <taxon>Gunneridae</taxon>
        <taxon>Pentapetalae</taxon>
        <taxon>asterids</taxon>
        <taxon>lamiids</taxon>
        <taxon>Solanales</taxon>
        <taxon>Solanaceae</taxon>
        <taxon>Solanoideae</taxon>
        <taxon>Solaneae</taxon>
        <taxon>Solanum</taxon>
    </lineage>
</organism>
<dbReference type="GO" id="GO:0006355">
    <property type="term" value="P:regulation of DNA-templated transcription"/>
    <property type="evidence" value="ECO:0007669"/>
    <property type="project" value="InterPro"/>
</dbReference>
<protein>
    <recommendedName>
        <fullName evidence="8">Auxin-responsive protein</fullName>
    </recommendedName>
</protein>
<comment type="subunit">
    <text evidence="8">Homodimers and heterodimers.</text>
</comment>
<evidence type="ECO:0000256" key="7">
    <source>
        <dbReference type="ARBA" id="ARBA00023294"/>
    </source>
</evidence>
<evidence type="ECO:0000256" key="2">
    <source>
        <dbReference type="ARBA" id="ARBA00006728"/>
    </source>
</evidence>
<dbReference type="Pfam" id="PF02309">
    <property type="entry name" value="AUX_IAA"/>
    <property type="match status" value="1"/>
</dbReference>
<dbReference type="GO" id="GO:0009734">
    <property type="term" value="P:auxin-activated signaling pathway"/>
    <property type="evidence" value="ECO:0007669"/>
    <property type="project" value="UniProtKB-UniRule"/>
</dbReference>
<comment type="subcellular location">
    <subcellularLocation>
        <location evidence="1 8">Nucleus</location>
    </subcellularLocation>
</comment>
<feature type="domain" description="PB1" evidence="9">
    <location>
        <begin position="78"/>
        <end position="166"/>
    </location>
</feature>
<evidence type="ECO:0000256" key="4">
    <source>
        <dbReference type="ARBA" id="ARBA00023015"/>
    </source>
</evidence>
<evidence type="ECO:0000256" key="6">
    <source>
        <dbReference type="ARBA" id="ARBA00023242"/>
    </source>
</evidence>